<name>A0A6G1GRD0_9PEZI</name>
<reference evidence="3" key="1">
    <citation type="journal article" date="2020" name="Stud. Mycol.">
        <title>101 Dothideomycetes genomes: a test case for predicting lifestyles and emergence of pathogens.</title>
        <authorList>
            <person name="Haridas S."/>
            <person name="Albert R."/>
            <person name="Binder M."/>
            <person name="Bloem J."/>
            <person name="Labutti K."/>
            <person name="Salamov A."/>
            <person name="Andreopoulos B."/>
            <person name="Baker S."/>
            <person name="Barry K."/>
            <person name="Bills G."/>
            <person name="Bluhm B."/>
            <person name="Cannon C."/>
            <person name="Castanera R."/>
            <person name="Culley D."/>
            <person name="Daum C."/>
            <person name="Ezra D."/>
            <person name="Gonzalez J."/>
            <person name="Henrissat B."/>
            <person name="Kuo A."/>
            <person name="Liang C."/>
            <person name="Lipzen A."/>
            <person name="Lutzoni F."/>
            <person name="Magnuson J."/>
            <person name="Mondo S."/>
            <person name="Nolan M."/>
            <person name="Ohm R."/>
            <person name="Pangilinan J."/>
            <person name="Park H.-J."/>
            <person name="Ramirez L."/>
            <person name="Alfaro M."/>
            <person name="Sun H."/>
            <person name="Tritt A."/>
            <person name="Yoshinaga Y."/>
            <person name="Zwiers L.-H."/>
            <person name="Turgeon B."/>
            <person name="Goodwin S."/>
            <person name="Spatafora J."/>
            <person name="Crous P."/>
            <person name="Grigoriev I."/>
        </authorList>
    </citation>
    <scope>NUCLEOTIDE SEQUENCE</scope>
    <source>
        <strain evidence="3">CBS 113979</strain>
    </source>
</reference>
<evidence type="ECO:0000313" key="3">
    <source>
        <dbReference type="EMBL" id="KAF1983309.1"/>
    </source>
</evidence>
<protein>
    <submittedName>
        <fullName evidence="3">Uncharacterized protein</fullName>
    </submittedName>
</protein>
<sequence>MGLKFTQFPLDEPTSPRTSRNPLQREGPNTSEDVPHTSENFDSESDPSSHGSVPLGVPGSQFPPRLDRYFFFSPEPSIPTSSAPLFGPLAPDLPNLAVAAPPGEVLRAPGPAATSPAPVLPSQSTSLPPVPPSSDDQWLEERLETARSGLESVIAQMTTMEGRSLLSDPPPITDQRLQSYEERLENTSLMLQSAMAQLRRLEARRLGQVLSQENVESEPEGLESAAGTWGDTRDEGSAVEGENVRAGPTLQFR</sequence>
<accession>A0A6G1GRD0</accession>
<keyword evidence="4" id="KW-1185">Reference proteome</keyword>
<feature type="coiled-coil region" evidence="1">
    <location>
        <begin position="177"/>
        <end position="204"/>
    </location>
</feature>
<feature type="compositionally biased region" description="Polar residues" evidence="2">
    <location>
        <begin position="15"/>
        <end position="51"/>
    </location>
</feature>
<organism evidence="3 4">
    <name type="scientific">Aulographum hederae CBS 113979</name>
    <dbReference type="NCBI Taxonomy" id="1176131"/>
    <lineage>
        <taxon>Eukaryota</taxon>
        <taxon>Fungi</taxon>
        <taxon>Dikarya</taxon>
        <taxon>Ascomycota</taxon>
        <taxon>Pezizomycotina</taxon>
        <taxon>Dothideomycetes</taxon>
        <taxon>Pleosporomycetidae</taxon>
        <taxon>Aulographales</taxon>
        <taxon>Aulographaceae</taxon>
    </lineage>
</organism>
<evidence type="ECO:0000256" key="2">
    <source>
        <dbReference type="SAM" id="MobiDB-lite"/>
    </source>
</evidence>
<feature type="region of interest" description="Disordered" evidence="2">
    <location>
        <begin position="1"/>
        <end position="60"/>
    </location>
</feature>
<dbReference type="AlphaFoldDB" id="A0A6G1GRD0"/>
<feature type="region of interest" description="Disordered" evidence="2">
    <location>
        <begin position="102"/>
        <end position="138"/>
    </location>
</feature>
<keyword evidence="1" id="KW-0175">Coiled coil</keyword>
<proteinExistence type="predicted"/>
<dbReference type="Proteomes" id="UP000800041">
    <property type="component" value="Unassembled WGS sequence"/>
</dbReference>
<feature type="region of interest" description="Disordered" evidence="2">
    <location>
        <begin position="211"/>
        <end position="253"/>
    </location>
</feature>
<evidence type="ECO:0000256" key="1">
    <source>
        <dbReference type="SAM" id="Coils"/>
    </source>
</evidence>
<dbReference type="EMBL" id="ML977176">
    <property type="protein sequence ID" value="KAF1983309.1"/>
    <property type="molecule type" value="Genomic_DNA"/>
</dbReference>
<evidence type="ECO:0000313" key="4">
    <source>
        <dbReference type="Proteomes" id="UP000800041"/>
    </source>
</evidence>
<gene>
    <name evidence="3" type="ORF">K402DRAFT_466116</name>
</gene>